<organism evidence="1 2">
    <name type="scientific">Apiospora marii</name>
    <dbReference type="NCBI Taxonomy" id="335849"/>
    <lineage>
        <taxon>Eukaryota</taxon>
        <taxon>Fungi</taxon>
        <taxon>Dikarya</taxon>
        <taxon>Ascomycota</taxon>
        <taxon>Pezizomycotina</taxon>
        <taxon>Sordariomycetes</taxon>
        <taxon>Xylariomycetidae</taxon>
        <taxon>Amphisphaeriales</taxon>
        <taxon>Apiosporaceae</taxon>
        <taxon>Apiospora</taxon>
    </lineage>
</organism>
<evidence type="ECO:0000313" key="2">
    <source>
        <dbReference type="Proteomes" id="UP001396898"/>
    </source>
</evidence>
<evidence type="ECO:0008006" key="3">
    <source>
        <dbReference type="Google" id="ProtNLM"/>
    </source>
</evidence>
<sequence>MYIDESDILEPPEEGWPHMENLRWMGKTDEVYELLRHLPYLRNKHPEAEDRTTPVVAPLCHFISWSEIAPKATPGSGWGRPDEDWGRSLRLASEPYELVDEDSIPPSIVGLTYNRWRDGEYYLLDTARGIVYWYECYGEIRHRPDHAPPPSDIDDPYEWAPENEREWRGDHPAWALADLFAILRQQFEDLNFVPLGPRNVQEVFTMRDDNRAVISAVQGIYRQHGWPDLATYRKEDCLRAVRRAMREEFPEFIEFRQKEDYQD</sequence>
<gene>
    <name evidence="1" type="ORF">PG991_013995</name>
</gene>
<accession>A0ABR1R7X3</accession>
<dbReference type="Proteomes" id="UP001396898">
    <property type="component" value="Unassembled WGS sequence"/>
</dbReference>
<keyword evidence="2" id="KW-1185">Reference proteome</keyword>
<comment type="caution">
    <text evidence="1">The sequence shown here is derived from an EMBL/GenBank/DDBJ whole genome shotgun (WGS) entry which is preliminary data.</text>
</comment>
<evidence type="ECO:0000313" key="1">
    <source>
        <dbReference type="EMBL" id="KAK8001773.1"/>
    </source>
</evidence>
<proteinExistence type="predicted"/>
<protein>
    <recommendedName>
        <fullName evidence="3">Knr4/Smi1-like domain-containing protein</fullName>
    </recommendedName>
</protein>
<reference evidence="1 2" key="1">
    <citation type="submission" date="2023-01" db="EMBL/GenBank/DDBJ databases">
        <title>Analysis of 21 Apiospora genomes using comparative genomics revels a genus with tremendous synthesis potential of carbohydrate active enzymes and secondary metabolites.</title>
        <authorList>
            <person name="Sorensen T."/>
        </authorList>
    </citation>
    <scope>NUCLEOTIDE SEQUENCE [LARGE SCALE GENOMIC DNA]</scope>
    <source>
        <strain evidence="1 2">CBS 20057</strain>
    </source>
</reference>
<dbReference type="EMBL" id="JAQQWI010000018">
    <property type="protein sequence ID" value="KAK8001773.1"/>
    <property type="molecule type" value="Genomic_DNA"/>
</dbReference>
<name>A0ABR1R7X3_9PEZI</name>